<dbReference type="Gene3D" id="3.30.420.10">
    <property type="entry name" value="Ribonuclease H-like superfamily/Ribonuclease H"/>
    <property type="match status" value="1"/>
</dbReference>
<dbReference type="GO" id="GO:0015074">
    <property type="term" value="P:DNA integration"/>
    <property type="evidence" value="ECO:0007669"/>
    <property type="project" value="InterPro"/>
</dbReference>
<organism evidence="2">
    <name type="scientific">Tanacetum cinerariifolium</name>
    <name type="common">Dalmatian daisy</name>
    <name type="synonym">Chrysanthemum cinerariifolium</name>
    <dbReference type="NCBI Taxonomy" id="118510"/>
    <lineage>
        <taxon>Eukaryota</taxon>
        <taxon>Viridiplantae</taxon>
        <taxon>Streptophyta</taxon>
        <taxon>Embryophyta</taxon>
        <taxon>Tracheophyta</taxon>
        <taxon>Spermatophyta</taxon>
        <taxon>Magnoliopsida</taxon>
        <taxon>eudicotyledons</taxon>
        <taxon>Gunneridae</taxon>
        <taxon>Pentapetalae</taxon>
        <taxon>asterids</taxon>
        <taxon>campanulids</taxon>
        <taxon>Asterales</taxon>
        <taxon>Asteraceae</taxon>
        <taxon>Asteroideae</taxon>
        <taxon>Anthemideae</taxon>
        <taxon>Anthemidinae</taxon>
        <taxon>Tanacetum</taxon>
    </lineage>
</organism>
<sequence>MVKVSPWKGVVRFGKRGKLNPRYIRPFKVLEKVGPVTYKLELPLELSRLYNTFHVSNLKKCYAGEPLDVLLDGLHFDDKLHFVEEPIKIKDREVKRLKQSRILIVKVRWNSTRGCQPSGLAQMATKDNLGEVVTTCERSWVQASPWGFSFRSEKGVGFIKAKYVNSPSIKNAPLILIHMVSLCEIIIPVKPFFVVTAGVIYTHYTLPPQPSPYLLITIPIGINVLATLVTLKSDAQSKLLHFYAFVKTQFNCELKAFKCDHDEESDNNSLHELFFINGIQFCFSCLRTSQQNSKSERMIHTINNVVRSLLFQARLPPEYWVEALLTAAYLLNILPSTSINNDIPYSKLFNKPPSYTQLRTFGCLCYPYTFPPHKLAPRTTLSIFLSKADLSLFIFHKGPDTTYLLLYMNDIILTASSTSLLQRIISFLHAEFAMIDLGPLNYFLGISATRTTSGIFLSQKKYATEILEQAQILNCNPCRTPIDTEKKLGPEGSPITDPTLYRSLAGSLQYLTFTRPDLSYAVQQLCLYMHDPREPHLNAMKHVLRYLQGTTDLGL</sequence>
<dbReference type="InterPro" id="IPR056924">
    <property type="entry name" value="SH3_Tf2-1"/>
</dbReference>
<dbReference type="SUPFAM" id="SSF53098">
    <property type="entry name" value="Ribonuclease H-like"/>
    <property type="match status" value="1"/>
</dbReference>
<dbReference type="PANTHER" id="PTHR46148:SF59">
    <property type="entry name" value="NUCLEOTIDYLTRANSFERASE, RIBONUCLEASE H"/>
    <property type="match status" value="1"/>
</dbReference>
<name>A0A699HY32_TANCI</name>
<dbReference type="PANTHER" id="PTHR46148">
    <property type="entry name" value="CHROMO DOMAIN-CONTAINING PROTEIN"/>
    <property type="match status" value="1"/>
</dbReference>
<evidence type="ECO:0000259" key="1">
    <source>
        <dbReference type="PROSITE" id="PS50994"/>
    </source>
</evidence>
<feature type="domain" description="Integrase catalytic" evidence="1">
    <location>
        <begin position="187"/>
        <end position="352"/>
    </location>
</feature>
<dbReference type="Pfam" id="PF07727">
    <property type="entry name" value="RVT_2"/>
    <property type="match status" value="1"/>
</dbReference>
<dbReference type="AlphaFoldDB" id="A0A699HY32"/>
<gene>
    <name evidence="2" type="ORF">Tci_463922</name>
</gene>
<dbReference type="InterPro" id="IPR036397">
    <property type="entry name" value="RNaseH_sf"/>
</dbReference>
<dbReference type="InterPro" id="IPR043502">
    <property type="entry name" value="DNA/RNA_pol_sf"/>
</dbReference>
<dbReference type="InterPro" id="IPR001584">
    <property type="entry name" value="Integrase_cat-core"/>
</dbReference>
<evidence type="ECO:0000313" key="2">
    <source>
        <dbReference type="EMBL" id="GEY91948.1"/>
    </source>
</evidence>
<dbReference type="SUPFAM" id="SSF56672">
    <property type="entry name" value="DNA/RNA polymerases"/>
    <property type="match status" value="1"/>
</dbReference>
<comment type="caution">
    <text evidence="2">The sequence shown here is derived from an EMBL/GenBank/DDBJ whole genome shotgun (WGS) entry which is preliminary data.</text>
</comment>
<dbReference type="Pfam" id="PF24626">
    <property type="entry name" value="SH3_Tf2-1"/>
    <property type="match status" value="1"/>
</dbReference>
<protein>
    <submittedName>
        <fullName evidence="2">Ribonuclease H-like domain-containing protein</fullName>
    </submittedName>
</protein>
<dbReference type="InterPro" id="IPR013103">
    <property type="entry name" value="RVT_2"/>
</dbReference>
<proteinExistence type="predicted"/>
<dbReference type="EMBL" id="BKCJ010222444">
    <property type="protein sequence ID" value="GEY91948.1"/>
    <property type="molecule type" value="Genomic_DNA"/>
</dbReference>
<dbReference type="PROSITE" id="PS50994">
    <property type="entry name" value="INTEGRASE"/>
    <property type="match status" value="1"/>
</dbReference>
<accession>A0A699HY32</accession>
<reference evidence="2" key="1">
    <citation type="journal article" date="2019" name="Sci. Rep.">
        <title>Draft genome of Tanacetum cinerariifolium, the natural source of mosquito coil.</title>
        <authorList>
            <person name="Yamashiro T."/>
            <person name="Shiraishi A."/>
            <person name="Satake H."/>
            <person name="Nakayama K."/>
        </authorList>
    </citation>
    <scope>NUCLEOTIDE SEQUENCE</scope>
</reference>
<dbReference type="InterPro" id="IPR012337">
    <property type="entry name" value="RNaseH-like_sf"/>
</dbReference>
<dbReference type="GO" id="GO:0003676">
    <property type="term" value="F:nucleic acid binding"/>
    <property type="evidence" value="ECO:0007669"/>
    <property type="project" value="InterPro"/>
</dbReference>